<dbReference type="InterPro" id="IPR029058">
    <property type="entry name" value="AB_hydrolase_fold"/>
</dbReference>
<evidence type="ECO:0000256" key="1">
    <source>
        <dbReference type="ARBA" id="ARBA00010884"/>
    </source>
</evidence>
<dbReference type="PIRSF" id="PIRSF005211">
    <property type="entry name" value="Ab_hydro_YheT"/>
    <property type="match status" value="1"/>
</dbReference>
<dbReference type="InterPro" id="IPR012020">
    <property type="entry name" value="ABHD4"/>
</dbReference>
<evidence type="ECO:0000313" key="4">
    <source>
        <dbReference type="Proteomes" id="UP001143981"/>
    </source>
</evidence>
<dbReference type="EMBL" id="JANBOI010000066">
    <property type="protein sequence ID" value="KAJ1734602.1"/>
    <property type="molecule type" value="Genomic_DNA"/>
</dbReference>
<dbReference type="Gene3D" id="3.40.50.1820">
    <property type="entry name" value="alpha/beta hydrolase"/>
    <property type="match status" value="1"/>
</dbReference>
<comment type="similarity">
    <text evidence="1">Belongs to the AB hydrolase superfamily. AB hydrolase 4 family.</text>
</comment>
<protein>
    <submittedName>
        <fullName evidence="3">Medium-chain fatty acid ethyl ester synthase/esterase 2</fullName>
    </submittedName>
</protein>
<organism evidence="3 4">
    <name type="scientific">Coemansia biformis</name>
    <dbReference type="NCBI Taxonomy" id="1286918"/>
    <lineage>
        <taxon>Eukaryota</taxon>
        <taxon>Fungi</taxon>
        <taxon>Fungi incertae sedis</taxon>
        <taxon>Zoopagomycota</taxon>
        <taxon>Kickxellomycotina</taxon>
        <taxon>Kickxellomycetes</taxon>
        <taxon>Kickxellales</taxon>
        <taxon>Kickxellaceae</taxon>
        <taxon>Coemansia</taxon>
    </lineage>
</organism>
<feature type="active site" description="Charge relay system" evidence="2">
    <location>
        <position position="350"/>
    </location>
</feature>
<gene>
    <name evidence="3" type="primary">EHT1</name>
    <name evidence="3" type="ORF">LPJ61_000984</name>
</gene>
<dbReference type="GO" id="GO:0008126">
    <property type="term" value="F:acetylesterase activity"/>
    <property type="evidence" value="ECO:0007669"/>
    <property type="project" value="TreeGrafter"/>
</dbReference>
<evidence type="ECO:0000256" key="2">
    <source>
        <dbReference type="PIRSR" id="PIRSR005211-1"/>
    </source>
</evidence>
<sequence>MNYLSPKAWFGVKLTHAPADKQPRRGTTTLVEQLKARCPTLANPAQASYVPSWLLPQGDIQTIYLYTQHFKPADCPVEYEREVFVFEDGGRAAVDWARPRRHPEAGAPLVILVPGTAGTSFDYYARSFIHCLAKQLPGCQAVVLQSRGCNGVDLVTPKGFHCGHTDDLREFVAHISKRMPDVPLVGIGFSLGANILTKYVGEEGDGCRFVAAASVCNPFDIDMTVRSLCAPSLRNRCLYGAALTRSLVSLFASNEKVIMASDLGLDADSIRAARNISEFNDKYTAKVFGYESAKDMHVRGSSTRFLKSIKIPMLFINALDDPMCCRQAIPFAEIESNPNLVLAVTRYGGHLAFFEGSRLTPWLPRQLVRFIDAMLTW</sequence>
<dbReference type="GO" id="GO:0051793">
    <property type="term" value="P:medium-chain fatty acid catabolic process"/>
    <property type="evidence" value="ECO:0007669"/>
    <property type="project" value="TreeGrafter"/>
</dbReference>
<dbReference type="OrthoDB" id="5954035at2759"/>
<proteinExistence type="inferred from homology"/>
<evidence type="ECO:0000313" key="3">
    <source>
        <dbReference type="EMBL" id="KAJ1734602.1"/>
    </source>
</evidence>
<keyword evidence="4" id="KW-1185">Reference proteome</keyword>
<dbReference type="GO" id="GO:0047372">
    <property type="term" value="F:monoacylglycerol lipase activity"/>
    <property type="evidence" value="ECO:0007669"/>
    <property type="project" value="TreeGrafter"/>
</dbReference>
<comment type="caution">
    <text evidence="3">The sequence shown here is derived from an EMBL/GenBank/DDBJ whole genome shotgun (WGS) entry which is preliminary data.</text>
</comment>
<reference evidence="3" key="1">
    <citation type="submission" date="2022-07" db="EMBL/GenBank/DDBJ databases">
        <title>Phylogenomic reconstructions and comparative analyses of Kickxellomycotina fungi.</title>
        <authorList>
            <person name="Reynolds N.K."/>
            <person name="Stajich J.E."/>
            <person name="Barry K."/>
            <person name="Grigoriev I.V."/>
            <person name="Crous P."/>
            <person name="Smith M.E."/>
        </authorList>
    </citation>
    <scope>NUCLEOTIDE SEQUENCE</scope>
    <source>
        <strain evidence="3">BCRC 34381</strain>
    </source>
</reference>
<dbReference type="PANTHER" id="PTHR10794:SF63">
    <property type="entry name" value="ALPHA_BETA HYDROLASE 1, ISOFORM A"/>
    <property type="match status" value="1"/>
</dbReference>
<dbReference type="Proteomes" id="UP001143981">
    <property type="component" value="Unassembled WGS sequence"/>
</dbReference>
<dbReference type="GO" id="GO:0051792">
    <property type="term" value="P:medium-chain fatty acid biosynthetic process"/>
    <property type="evidence" value="ECO:0007669"/>
    <property type="project" value="TreeGrafter"/>
</dbReference>
<dbReference type="PANTHER" id="PTHR10794">
    <property type="entry name" value="ABHYDROLASE DOMAIN-CONTAINING PROTEIN"/>
    <property type="match status" value="1"/>
</dbReference>
<feature type="active site" description="Charge relay system" evidence="2">
    <location>
        <position position="321"/>
    </location>
</feature>
<feature type="active site" description="Charge relay system" evidence="2">
    <location>
        <position position="190"/>
    </location>
</feature>
<dbReference type="AlphaFoldDB" id="A0A9W8CXQ2"/>
<dbReference type="SUPFAM" id="SSF53474">
    <property type="entry name" value="alpha/beta-Hydrolases"/>
    <property type="match status" value="1"/>
</dbReference>
<name>A0A9W8CXQ2_9FUNG</name>
<accession>A0A9W8CXQ2</accession>
<dbReference type="InterPro" id="IPR050960">
    <property type="entry name" value="AB_hydrolase_4_sf"/>
</dbReference>